<gene>
    <name evidence="2" type="ORF">TorRG33x02_005070</name>
</gene>
<dbReference type="Proteomes" id="UP000237000">
    <property type="component" value="Unassembled WGS sequence"/>
</dbReference>
<keyword evidence="1" id="KW-0812">Transmembrane</keyword>
<feature type="transmembrane region" description="Helical" evidence="1">
    <location>
        <begin position="82"/>
        <end position="105"/>
    </location>
</feature>
<dbReference type="InterPro" id="IPR008383">
    <property type="entry name" value="API5"/>
</dbReference>
<dbReference type="STRING" id="63057.A0A2P5G2B6"/>
<proteinExistence type="predicted"/>
<evidence type="ECO:0000256" key="1">
    <source>
        <dbReference type="SAM" id="Phobius"/>
    </source>
</evidence>
<evidence type="ECO:0000313" key="3">
    <source>
        <dbReference type="Proteomes" id="UP000237000"/>
    </source>
</evidence>
<protein>
    <submittedName>
        <fullName evidence="2">Apoptosis inhibitory</fullName>
    </submittedName>
</protein>
<dbReference type="Pfam" id="PF05918">
    <property type="entry name" value="API5"/>
    <property type="match status" value="1"/>
</dbReference>
<evidence type="ECO:0000313" key="2">
    <source>
        <dbReference type="EMBL" id="POO04203.1"/>
    </source>
</evidence>
<dbReference type="EMBL" id="JXTC01000001">
    <property type="protein sequence ID" value="POO04203.1"/>
    <property type="molecule type" value="Genomic_DNA"/>
</dbReference>
<sequence length="130" mass="14964">MGTPLGETIQFMISFKSTMTRHSFPPYLKLWFFPNLFGPAINTLLDLIEIEEYEFVVQIRAIWGLPLFCEDMLECIAKIMDVLELVLATLCWFCINMILVVDIVAEEFVELDAGHKTIVPLIVSYNEVNE</sequence>
<dbReference type="OrthoDB" id="19224at2759"/>
<organism evidence="2 3">
    <name type="scientific">Trema orientale</name>
    <name type="common">Charcoal tree</name>
    <name type="synonym">Celtis orientalis</name>
    <dbReference type="NCBI Taxonomy" id="63057"/>
    <lineage>
        <taxon>Eukaryota</taxon>
        <taxon>Viridiplantae</taxon>
        <taxon>Streptophyta</taxon>
        <taxon>Embryophyta</taxon>
        <taxon>Tracheophyta</taxon>
        <taxon>Spermatophyta</taxon>
        <taxon>Magnoliopsida</taxon>
        <taxon>eudicotyledons</taxon>
        <taxon>Gunneridae</taxon>
        <taxon>Pentapetalae</taxon>
        <taxon>rosids</taxon>
        <taxon>fabids</taxon>
        <taxon>Rosales</taxon>
        <taxon>Cannabaceae</taxon>
        <taxon>Trema</taxon>
    </lineage>
</organism>
<keyword evidence="1" id="KW-1133">Transmembrane helix</keyword>
<name>A0A2P5G2B6_TREOI</name>
<reference evidence="3" key="1">
    <citation type="submission" date="2016-06" db="EMBL/GenBank/DDBJ databases">
        <title>Parallel loss of symbiosis genes in relatives of nitrogen-fixing non-legume Parasponia.</title>
        <authorList>
            <person name="Van Velzen R."/>
            <person name="Holmer R."/>
            <person name="Bu F."/>
            <person name="Rutten L."/>
            <person name="Van Zeijl A."/>
            <person name="Liu W."/>
            <person name="Santuari L."/>
            <person name="Cao Q."/>
            <person name="Sharma T."/>
            <person name="Shen D."/>
            <person name="Roswanjaya Y."/>
            <person name="Wardhani T."/>
            <person name="Kalhor M.S."/>
            <person name="Jansen J."/>
            <person name="Van den Hoogen J."/>
            <person name="Gungor B."/>
            <person name="Hartog M."/>
            <person name="Hontelez J."/>
            <person name="Verver J."/>
            <person name="Yang W.-C."/>
            <person name="Schijlen E."/>
            <person name="Repin R."/>
            <person name="Schilthuizen M."/>
            <person name="Schranz E."/>
            <person name="Heidstra R."/>
            <person name="Miyata K."/>
            <person name="Fedorova E."/>
            <person name="Kohlen W."/>
            <person name="Bisseling T."/>
            <person name="Smit S."/>
            <person name="Geurts R."/>
        </authorList>
    </citation>
    <scope>NUCLEOTIDE SEQUENCE [LARGE SCALE GENOMIC DNA]</scope>
    <source>
        <strain evidence="3">cv. RG33-2</strain>
    </source>
</reference>
<dbReference type="InParanoid" id="A0A2P5G2B6"/>
<comment type="caution">
    <text evidence="2">The sequence shown here is derived from an EMBL/GenBank/DDBJ whole genome shotgun (WGS) entry which is preliminary data.</text>
</comment>
<dbReference type="AlphaFoldDB" id="A0A2P5G2B6"/>
<accession>A0A2P5G2B6</accession>
<keyword evidence="3" id="KW-1185">Reference proteome</keyword>
<keyword evidence="1" id="KW-0472">Membrane</keyword>